<evidence type="ECO:0000313" key="3">
    <source>
        <dbReference type="Proteomes" id="UP000320421"/>
    </source>
</evidence>
<keyword evidence="1" id="KW-1133">Transmembrane helix</keyword>
<reference evidence="2 3" key="1">
    <citation type="submission" date="2019-02" db="EMBL/GenBank/DDBJ databases">
        <title>Deep-cultivation of Planctomycetes and their phenomic and genomic characterization uncovers novel biology.</title>
        <authorList>
            <person name="Wiegand S."/>
            <person name="Jogler M."/>
            <person name="Boedeker C."/>
            <person name="Pinto D."/>
            <person name="Vollmers J."/>
            <person name="Rivas-Marin E."/>
            <person name="Kohn T."/>
            <person name="Peeters S.H."/>
            <person name="Heuer A."/>
            <person name="Rast P."/>
            <person name="Oberbeckmann S."/>
            <person name="Bunk B."/>
            <person name="Jeske O."/>
            <person name="Meyerdierks A."/>
            <person name="Storesund J.E."/>
            <person name="Kallscheuer N."/>
            <person name="Luecker S."/>
            <person name="Lage O.M."/>
            <person name="Pohl T."/>
            <person name="Merkel B.J."/>
            <person name="Hornburger P."/>
            <person name="Mueller R.-W."/>
            <person name="Bruemmer F."/>
            <person name="Labrenz M."/>
            <person name="Spormann A.M."/>
            <person name="Op den Camp H."/>
            <person name="Overmann J."/>
            <person name="Amann R."/>
            <person name="Jetten M.S.M."/>
            <person name="Mascher T."/>
            <person name="Medema M.H."/>
            <person name="Devos D.P."/>
            <person name="Kaster A.-K."/>
            <person name="Ovreas L."/>
            <person name="Rohde M."/>
            <person name="Galperin M.Y."/>
            <person name="Jogler C."/>
        </authorList>
    </citation>
    <scope>NUCLEOTIDE SEQUENCE [LARGE SCALE GENOMIC DNA]</scope>
    <source>
        <strain evidence="2 3">HG66A1</strain>
    </source>
</reference>
<dbReference type="EMBL" id="CP036266">
    <property type="protein sequence ID" value="QDT20479.1"/>
    <property type="molecule type" value="Genomic_DNA"/>
</dbReference>
<protein>
    <submittedName>
        <fullName evidence="2">Uncharacterized protein</fullName>
    </submittedName>
</protein>
<evidence type="ECO:0000313" key="2">
    <source>
        <dbReference type="EMBL" id="QDT20479.1"/>
    </source>
</evidence>
<dbReference type="RefSeq" id="WP_145183337.1">
    <property type="nucleotide sequence ID" value="NZ_CP036266.1"/>
</dbReference>
<proteinExistence type="predicted"/>
<feature type="transmembrane region" description="Helical" evidence="1">
    <location>
        <begin position="81"/>
        <end position="101"/>
    </location>
</feature>
<dbReference type="Proteomes" id="UP000320421">
    <property type="component" value="Chromosome"/>
</dbReference>
<accession>A0A517PM85</accession>
<sequence length="221" mass="25091">MNCDRQKSETAMKPEDLLTYFLFALSAIAALPLVAWVLMSPYGSELLLCVTMLYHIAFLATVVMLPVMLMRVCMKRTRTRARLWLLVIAVYVPCFVTGGLLERQVWSAGWEAFSKRSQPLIAAIKKYERDQGRPPDRLADLVPDYLTVLPDTGMPACSEYQYVTGPDTREGFNENPWVLRISPPVFGVGFDLVLYFPNQNYPEHGYGGSLERVGDWAYVHE</sequence>
<keyword evidence="1" id="KW-0472">Membrane</keyword>
<name>A0A517PM85_9PLAN</name>
<dbReference type="AlphaFoldDB" id="A0A517PM85"/>
<keyword evidence="3" id="KW-1185">Reference proteome</keyword>
<gene>
    <name evidence="2" type="ORF">HG66A1_22650</name>
</gene>
<feature type="transmembrane region" description="Helical" evidence="1">
    <location>
        <begin position="20"/>
        <end position="39"/>
    </location>
</feature>
<feature type="transmembrane region" description="Helical" evidence="1">
    <location>
        <begin position="45"/>
        <end position="69"/>
    </location>
</feature>
<organism evidence="2 3">
    <name type="scientific">Gimesia chilikensis</name>
    <dbReference type="NCBI Taxonomy" id="2605989"/>
    <lineage>
        <taxon>Bacteria</taxon>
        <taxon>Pseudomonadati</taxon>
        <taxon>Planctomycetota</taxon>
        <taxon>Planctomycetia</taxon>
        <taxon>Planctomycetales</taxon>
        <taxon>Planctomycetaceae</taxon>
        <taxon>Gimesia</taxon>
    </lineage>
</organism>
<dbReference type="OrthoDB" id="290143at2"/>
<evidence type="ECO:0000256" key="1">
    <source>
        <dbReference type="SAM" id="Phobius"/>
    </source>
</evidence>
<keyword evidence="1" id="KW-0812">Transmembrane</keyword>